<evidence type="ECO:0000256" key="4">
    <source>
        <dbReference type="ARBA" id="ARBA00004817"/>
    </source>
</evidence>
<evidence type="ECO:0000256" key="1">
    <source>
        <dbReference type="ARBA" id="ARBA00000824"/>
    </source>
</evidence>
<dbReference type="Proteomes" id="UP000219329">
    <property type="component" value="Unassembled WGS sequence"/>
</dbReference>
<evidence type="ECO:0000256" key="10">
    <source>
        <dbReference type="RuleBase" id="RU361254"/>
    </source>
</evidence>
<evidence type="ECO:0000256" key="6">
    <source>
        <dbReference type="ARBA" id="ARBA00023141"/>
    </source>
</evidence>
<evidence type="ECO:0000256" key="8">
    <source>
        <dbReference type="ARBA" id="ARBA00023239"/>
    </source>
</evidence>
<gene>
    <name evidence="10" type="primary">pheA</name>
    <name evidence="13" type="ORF">CNF02_05780</name>
</gene>
<keyword evidence="6 10" id="KW-0057">Aromatic amino acid biosynthesis</keyword>
<keyword evidence="7 10" id="KW-0584">Phenylalanine biosynthesis</keyword>
<dbReference type="GO" id="GO:0004664">
    <property type="term" value="F:prephenate dehydratase activity"/>
    <property type="evidence" value="ECO:0007669"/>
    <property type="project" value="UniProtKB-UniRule"/>
</dbReference>
<dbReference type="PANTHER" id="PTHR21022">
    <property type="entry name" value="PREPHENATE DEHYDRATASE P PROTEIN"/>
    <property type="match status" value="1"/>
</dbReference>
<comment type="catalytic activity">
    <reaction evidence="1">
        <text>chorismate = prephenate</text>
        <dbReference type="Rhea" id="RHEA:13897"/>
        <dbReference type="ChEBI" id="CHEBI:29748"/>
        <dbReference type="ChEBI" id="CHEBI:29934"/>
        <dbReference type="EC" id="5.4.99.5"/>
    </reaction>
</comment>
<comment type="caution">
    <text evidence="13">The sequence shown here is derived from an EMBL/GenBank/DDBJ whole genome shotgun (WGS) entry which is preliminary data.</text>
</comment>
<dbReference type="CDD" id="cd04905">
    <property type="entry name" value="ACT_CM-PDT"/>
    <property type="match status" value="1"/>
</dbReference>
<keyword evidence="8 10" id="KW-0456">Lyase</keyword>
<evidence type="ECO:0000313" key="13">
    <source>
        <dbReference type="EMBL" id="PDH34303.1"/>
    </source>
</evidence>
<dbReference type="SUPFAM" id="SSF53850">
    <property type="entry name" value="Periplasmic binding protein-like II"/>
    <property type="match status" value="1"/>
</dbReference>
<comment type="function">
    <text evidence="2">Catalyzes the Claisen rearrangement of chorismate to prephenate and the decarboxylation/dehydration of prephenate to phenylpyruvate.</text>
</comment>
<dbReference type="Gene3D" id="3.40.190.10">
    <property type="entry name" value="Periplasmic binding protein-like II"/>
    <property type="match status" value="2"/>
</dbReference>
<dbReference type="UniPathway" id="UPA00121">
    <property type="reaction ID" value="UER00345"/>
</dbReference>
<dbReference type="NCBIfam" id="NF008865">
    <property type="entry name" value="PRK11898.1"/>
    <property type="match status" value="1"/>
</dbReference>
<protein>
    <recommendedName>
        <fullName evidence="10">Prephenate dehydratase</fullName>
        <shortName evidence="10">PDT</shortName>
        <ecNumber evidence="10">4.2.1.51</ecNumber>
    </recommendedName>
</protein>
<evidence type="ECO:0000256" key="9">
    <source>
        <dbReference type="ARBA" id="ARBA00047848"/>
    </source>
</evidence>
<dbReference type="InterPro" id="IPR018528">
    <property type="entry name" value="Preph_deHydtase_CS"/>
</dbReference>
<comment type="pathway">
    <text evidence="3 10">Amino-acid biosynthesis; L-phenylalanine biosynthesis; phenylpyruvate from prephenate: step 1/1.</text>
</comment>
<sequence length="276" mass="30213">MSTQNKIAFLGPEGTFSQTAVVNHFGNSCVLFDCSSIDEVFLAVQHKRANYGVVPVENSTEGAVNNTQDCLIDSTVSIVGEVIVPIIHHLLVPPGTAEENITKIVSHKQSLAQCRQWISKSFPGVELVECPSNAEASKLASESDTIAAIAGSLAAEVYGLEILRDKIQDQLHNSTRFLVLSNSTKNPSGSDKTSVLIYAENKPGALFRILEPFDNLRVNLTKIETRPAKSEAWAYVFFIDFEGHVEDDIIVELFKRLEACTAEIKILGSYPIFVNS</sequence>
<feature type="domain" description="Prephenate dehydratase" evidence="11">
    <location>
        <begin position="6"/>
        <end position="182"/>
    </location>
</feature>
<dbReference type="GO" id="GO:0009094">
    <property type="term" value="P:L-phenylalanine biosynthetic process"/>
    <property type="evidence" value="ECO:0007669"/>
    <property type="project" value="UniProtKB-UniPathway"/>
</dbReference>
<dbReference type="InterPro" id="IPR001086">
    <property type="entry name" value="Preph_deHydtase"/>
</dbReference>
<dbReference type="Pfam" id="PF00800">
    <property type="entry name" value="PDT"/>
    <property type="match status" value="1"/>
</dbReference>
<dbReference type="Pfam" id="PF01842">
    <property type="entry name" value="ACT"/>
    <property type="match status" value="1"/>
</dbReference>
<comment type="catalytic activity">
    <reaction evidence="9 10">
        <text>prephenate + H(+) = 3-phenylpyruvate + CO2 + H2O</text>
        <dbReference type="Rhea" id="RHEA:21648"/>
        <dbReference type="ChEBI" id="CHEBI:15377"/>
        <dbReference type="ChEBI" id="CHEBI:15378"/>
        <dbReference type="ChEBI" id="CHEBI:16526"/>
        <dbReference type="ChEBI" id="CHEBI:18005"/>
        <dbReference type="ChEBI" id="CHEBI:29934"/>
        <dbReference type="EC" id="4.2.1.51"/>
    </reaction>
</comment>
<dbReference type="PROSITE" id="PS00857">
    <property type="entry name" value="PREPHENATE_DEHYDR_1"/>
    <property type="match status" value="1"/>
</dbReference>
<dbReference type="GO" id="GO:0004106">
    <property type="term" value="F:chorismate mutase activity"/>
    <property type="evidence" value="ECO:0007669"/>
    <property type="project" value="UniProtKB-EC"/>
</dbReference>
<reference evidence="13 14" key="1">
    <citation type="submission" date="2017-08" db="EMBL/GenBank/DDBJ databases">
        <title>Fine stratification of microbial communities through a metagenomic profile of the photic zone.</title>
        <authorList>
            <person name="Haro-Moreno J.M."/>
            <person name="Lopez-Perez M."/>
            <person name="De La Torre J."/>
            <person name="Picazo A."/>
            <person name="Camacho A."/>
            <person name="Rodriguez-Valera F."/>
        </authorList>
    </citation>
    <scope>NUCLEOTIDE SEQUENCE [LARGE SCALE GENOMIC DNA]</scope>
    <source>
        <strain evidence="13">MED-G28</strain>
    </source>
</reference>
<dbReference type="CDD" id="cd13630">
    <property type="entry name" value="PBP2_PDT_1"/>
    <property type="match status" value="1"/>
</dbReference>
<accession>A0A2A5WDA7</accession>
<dbReference type="FunFam" id="3.40.190.10:FF:000034">
    <property type="entry name" value="Chorismate mutase/prephenate dehydratase"/>
    <property type="match status" value="1"/>
</dbReference>
<dbReference type="PROSITE" id="PS51671">
    <property type="entry name" value="ACT"/>
    <property type="match status" value="1"/>
</dbReference>
<evidence type="ECO:0000259" key="11">
    <source>
        <dbReference type="PROSITE" id="PS51171"/>
    </source>
</evidence>
<dbReference type="PROSITE" id="PS51171">
    <property type="entry name" value="PREPHENATE_DEHYDR_3"/>
    <property type="match status" value="1"/>
</dbReference>
<dbReference type="AlphaFoldDB" id="A0A2A5WDA7"/>
<dbReference type="EMBL" id="NTJZ01000004">
    <property type="protein sequence ID" value="PDH34303.1"/>
    <property type="molecule type" value="Genomic_DNA"/>
</dbReference>
<dbReference type="GO" id="GO:0005737">
    <property type="term" value="C:cytoplasm"/>
    <property type="evidence" value="ECO:0007669"/>
    <property type="project" value="TreeGrafter"/>
</dbReference>
<evidence type="ECO:0000259" key="12">
    <source>
        <dbReference type="PROSITE" id="PS51671"/>
    </source>
</evidence>
<evidence type="ECO:0000256" key="5">
    <source>
        <dbReference type="ARBA" id="ARBA00022605"/>
    </source>
</evidence>
<dbReference type="EC" id="4.2.1.51" evidence="10"/>
<comment type="pathway">
    <text evidence="4">Metabolic intermediate biosynthesis; prephenate biosynthesis; prephenate from chorismate: step 1/1.</text>
</comment>
<dbReference type="InterPro" id="IPR002912">
    <property type="entry name" value="ACT_dom"/>
</dbReference>
<dbReference type="FunFam" id="3.40.190.10:FF:000029">
    <property type="entry name" value="Chorismate mutase/Prephenate dehydratase"/>
    <property type="match status" value="1"/>
</dbReference>
<evidence type="ECO:0000313" key="14">
    <source>
        <dbReference type="Proteomes" id="UP000219329"/>
    </source>
</evidence>
<dbReference type="Gene3D" id="3.30.70.260">
    <property type="match status" value="1"/>
</dbReference>
<dbReference type="PROSITE" id="PS00858">
    <property type="entry name" value="PREPHENATE_DEHYDR_2"/>
    <property type="match status" value="1"/>
</dbReference>
<dbReference type="FunFam" id="3.30.70.260:FF:000012">
    <property type="entry name" value="Prephenate dehydratase"/>
    <property type="match status" value="1"/>
</dbReference>
<organism evidence="13 14">
    <name type="scientific">OM182 bacterium MED-G28</name>
    <dbReference type="NCBI Taxonomy" id="1986256"/>
    <lineage>
        <taxon>Bacteria</taxon>
        <taxon>Pseudomonadati</taxon>
        <taxon>Pseudomonadota</taxon>
        <taxon>Gammaproteobacteria</taxon>
        <taxon>OMG group</taxon>
        <taxon>OM182 clade</taxon>
    </lineage>
</organism>
<keyword evidence="5 10" id="KW-0028">Amino-acid biosynthesis</keyword>
<dbReference type="PANTHER" id="PTHR21022:SF19">
    <property type="entry name" value="PREPHENATE DEHYDRATASE-RELATED"/>
    <property type="match status" value="1"/>
</dbReference>
<name>A0A2A5WDA7_9GAMM</name>
<dbReference type="InterPro" id="IPR045865">
    <property type="entry name" value="ACT-like_dom_sf"/>
</dbReference>
<evidence type="ECO:0000256" key="2">
    <source>
        <dbReference type="ARBA" id="ARBA00002364"/>
    </source>
</evidence>
<dbReference type="SUPFAM" id="SSF55021">
    <property type="entry name" value="ACT-like"/>
    <property type="match status" value="1"/>
</dbReference>
<proteinExistence type="predicted"/>
<evidence type="ECO:0000256" key="7">
    <source>
        <dbReference type="ARBA" id="ARBA00023222"/>
    </source>
</evidence>
<feature type="domain" description="ACT" evidence="12">
    <location>
        <begin position="194"/>
        <end position="271"/>
    </location>
</feature>
<evidence type="ECO:0000256" key="3">
    <source>
        <dbReference type="ARBA" id="ARBA00004741"/>
    </source>
</evidence>